<keyword evidence="5" id="KW-1185">Reference proteome</keyword>
<dbReference type="GO" id="GO:0008721">
    <property type="term" value="F:D-serine ammonia-lyase activity"/>
    <property type="evidence" value="ECO:0007669"/>
    <property type="project" value="TreeGrafter"/>
</dbReference>
<dbReference type="Pfam" id="PF14031">
    <property type="entry name" value="D-ser_dehydrat"/>
    <property type="match status" value="1"/>
</dbReference>
<evidence type="ECO:0000313" key="4">
    <source>
        <dbReference type="EMBL" id="GCB30464.1"/>
    </source>
</evidence>
<dbReference type="Gene3D" id="3.20.20.10">
    <property type="entry name" value="Alanine racemase"/>
    <property type="match status" value="1"/>
</dbReference>
<feature type="domain" description="D-serine dehydratase-like" evidence="3">
    <location>
        <begin position="253"/>
        <end position="349"/>
    </location>
</feature>
<dbReference type="InterPro" id="IPR029066">
    <property type="entry name" value="PLP-binding_barrel"/>
</dbReference>
<dbReference type="EMBL" id="BHVZ01000014">
    <property type="protein sequence ID" value="GCB30464.1"/>
    <property type="molecule type" value="Genomic_DNA"/>
</dbReference>
<dbReference type="InterPro" id="IPR026956">
    <property type="entry name" value="D-ser_dehydrat-like_dom"/>
</dbReference>
<name>A0A401LG23_9FIRM</name>
<dbReference type="InterPro" id="IPR042208">
    <property type="entry name" value="D-ser_dehydrat-like_sf"/>
</dbReference>
<dbReference type="AlphaFoldDB" id="A0A401LG23"/>
<dbReference type="Pfam" id="PF01168">
    <property type="entry name" value="Ala_racemase_N"/>
    <property type="match status" value="1"/>
</dbReference>
<dbReference type="Proteomes" id="UP000287361">
    <property type="component" value="Unassembled WGS sequence"/>
</dbReference>
<protein>
    <submittedName>
        <fullName evidence="4">Amino-acid racemase</fullName>
    </submittedName>
</protein>
<comment type="caution">
    <text evidence="4">The sequence shown here is derived from an EMBL/GenBank/DDBJ whole genome shotgun (WGS) entry which is preliminary data.</text>
</comment>
<dbReference type="PANTHER" id="PTHR28004">
    <property type="entry name" value="ZGC:162816-RELATED"/>
    <property type="match status" value="1"/>
</dbReference>
<gene>
    <name evidence="4" type="ORF">KGMB03357_21250</name>
</gene>
<dbReference type="InterPro" id="IPR001608">
    <property type="entry name" value="Ala_racemase_N"/>
</dbReference>
<evidence type="ECO:0000256" key="1">
    <source>
        <dbReference type="ARBA" id="ARBA00005323"/>
    </source>
</evidence>
<evidence type="ECO:0000259" key="3">
    <source>
        <dbReference type="SMART" id="SM01119"/>
    </source>
</evidence>
<accession>A0A401LG23</accession>
<keyword evidence="2" id="KW-0456">Lyase</keyword>
<comment type="similarity">
    <text evidence="1">Belongs to the DSD1 family.</text>
</comment>
<dbReference type="SUPFAM" id="SSF51419">
    <property type="entry name" value="PLP-binding barrel"/>
    <property type="match status" value="1"/>
</dbReference>
<dbReference type="SMART" id="SM01119">
    <property type="entry name" value="D-ser_dehydrat"/>
    <property type="match status" value="1"/>
</dbReference>
<evidence type="ECO:0000313" key="5">
    <source>
        <dbReference type="Proteomes" id="UP000287361"/>
    </source>
</evidence>
<dbReference type="OrthoDB" id="9788869at2"/>
<dbReference type="PANTHER" id="PTHR28004:SF2">
    <property type="entry name" value="D-SERINE DEHYDRATASE"/>
    <property type="match status" value="1"/>
</dbReference>
<organism evidence="4 5">
    <name type="scientific">Anaerotignum faecicola</name>
    <dbReference type="NCBI Taxonomy" id="2358141"/>
    <lineage>
        <taxon>Bacteria</taxon>
        <taxon>Bacillati</taxon>
        <taxon>Bacillota</taxon>
        <taxon>Clostridia</taxon>
        <taxon>Lachnospirales</taxon>
        <taxon>Anaerotignaceae</taxon>
        <taxon>Anaerotignum</taxon>
    </lineage>
</organism>
<dbReference type="Gene3D" id="2.40.37.20">
    <property type="entry name" value="D-serine dehydratase-like domain"/>
    <property type="match status" value="1"/>
</dbReference>
<sequence>MKKHELQTPAILLDLDKLEHNIQSWQALCNENGKELWPMIKTHKSTALAKMQLDAGATGFLCGTLDECEMVYQLGAKHIMYAYPTANPVNIRRLLPFTKDAELIIRLDTVRAAEILNSEAEKAGVTVSYTVIVDMDFHRFGMPADAVVDFVKTLSSLKNLKFRGISTHPGQVYGCTTRAALETVAKLEKDTMKKAADALAAAGFPCEIISSGSTPTFEIAVKDKTLNVSHPGNYTFFDNIQISLGTCGEDACSLRVLATVVSHPSEEFYLFDAGSKCLGLDQGAHGNSAIKGFGHVVGHPELTIVGLSEEVAKVKADGTCTLQIGDRVEIIPNHSCSTANNTGWYTCVRGDEIVDFIAVDARENSKKKGTL</sequence>
<dbReference type="GO" id="GO:0036088">
    <property type="term" value="P:D-serine catabolic process"/>
    <property type="evidence" value="ECO:0007669"/>
    <property type="project" value="TreeGrafter"/>
</dbReference>
<proteinExistence type="inferred from homology"/>
<reference evidence="4 5" key="1">
    <citation type="submission" date="2018-10" db="EMBL/GenBank/DDBJ databases">
        <title>Draft Genome Sequence of Anaerotignum sp. KCTC 15736.</title>
        <authorList>
            <person name="Choi S.H."/>
            <person name="Kim J.S."/>
            <person name="Kang S.W."/>
            <person name="Lee J.S."/>
            <person name="Park S.H."/>
        </authorList>
    </citation>
    <scope>NUCLEOTIDE SEQUENCE [LARGE SCALE GENOMIC DNA]</scope>
    <source>
        <strain evidence="4 5">KCTC 15736</strain>
    </source>
</reference>
<evidence type="ECO:0000256" key="2">
    <source>
        <dbReference type="ARBA" id="ARBA00023239"/>
    </source>
</evidence>
<dbReference type="InterPro" id="IPR051466">
    <property type="entry name" value="D-amino_acid_metab_enzyme"/>
</dbReference>